<accession>A0A4R2M6E4</accession>
<proteinExistence type="predicted"/>
<dbReference type="RefSeq" id="WP_132648852.1">
    <property type="nucleotide sequence ID" value="NZ_CP181386.1"/>
</dbReference>
<dbReference type="Proteomes" id="UP000295106">
    <property type="component" value="Unassembled WGS sequence"/>
</dbReference>
<gene>
    <name evidence="2" type="ORF">EV684_11356</name>
</gene>
<organism evidence="2 3">
    <name type="scientific">Rubrivivax gelatinosus</name>
    <name type="common">Rhodocyclus gelatinosus</name>
    <name type="synonym">Rhodopseudomonas gelatinosa</name>
    <dbReference type="NCBI Taxonomy" id="28068"/>
    <lineage>
        <taxon>Bacteria</taxon>
        <taxon>Pseudomonadati</taxon>
        <taxon>Pseudomonadota</taxon>
        <taxon>Betaproteobacteria</taxon>
        <taxon>Burkholderiales</taxon>
        <taxon>Sphaerotilaceae</taxon>
        <taxon>Rubrivivax</taxon>
    </lineage>
</organism>
<dbReference type="AlphaFoldDB" id="A0A4R2M6E4"/>
<feature type="chain" id="PRO_5020519224" evidence="1">
    <location>
        <begin position="35"/>
        <end position="230"/>
    </location>
</feature>
<name>A0A4R2M6E4_RUBGE</name>
<evidence type="ECO:0000313" key="2">
    <source>
        <dbReference type="EMBL" id="TCP00425.1"/>
    </source>
</evidence>
<evidence type="ECO:0000313" key="3">
    <source>
        <dbReference type="Proteomes" id="UP000295106"/>
    </source>
</evidence>
<reference evidence="2 3" key="1">
    <citation type="submission" date="2019-03" db="EMBL/GenBank/DDBJ databases">
        <title>Genomic Encyclopedia of Type Strains, Phase IV (KMG-IV): sequencing the most valuable type-strain genomes for metagenomic binning, comparative biology and taxonomic classification.</title>
        <authorList>
            <person name="Goeker M."/>
        </authorList>
    </citation>
    <scope>NUCLEOTIDE SEQUENCE [LARGE SCALE GENOMIC DNA]</scope>
    <source>
        <strain evidence="2 3">DSM 1709</strain>
    </source>
</reference>
<keyword evidence="1" id="KW-0732">Signal</keyword>
<dbReference type="GeneID" id="99682893"/>
<sequence length="230" mass="24151">MRPTLVPEPLSFGTRARRSLAAWACLAALTPALAAGPQASARAPGLFTVYNHLAGETFVNWTTCGNNGSGNGCWGSGQIGPFAHPCAVVRVDDQVIVVDSGDPARSLGAAVVVYQESNGSTPSVDFLRRIVLEDLPASTTATCRAAAVRNQLYLGTDQSVRYQVVNLLNDRVTSADLCGNPTDNISSDGEYVIVQQGNCAGFFSRSGLQITNGTYGQAFFPNAHTAVSLP</sequence>
<feature type="signal peptide" evidence="1">
    <location>
        <begin position="1"/>
        <end position="34"/>
    </location>
</feature>
<dbReference type="EMBL" id="SLXD01000013">
    <property type="protein sequence ID" value="TCP00425.1"/>
    <property type="molecule type" value="Genomic_DNA"/>
</dbReference>
<comment type="caution">
    <text evidence="2">The sequence shown here is derived from an EMBL/GenBank/DDBJ whole genome shotgun (WGS) entry which is preliminary data.</text>
</comment>
<evidence type="ECO:0000256" key="1">
    <source>
        <dbReference type="SAM" id="SignalP"/>
    </source>
</evidence>
<protein>
    <submittedName>
        <fullName evidence="2">Uncharacterized protein</fullName>
    </submittedName>
</protein>